<dbReference type="PROSITE" id="PS51257">
    <property type="entry name" value="PROKAR_LIPOPROTEIN"/>
    <property type="match status" value="1"/>
</dbReference>
<name>A0A1L8ES49_XENLA</name>
<evidence type="ECO:0000256" key="12">
    <source>
        <dbReference type="PIRNR" id="PIRNR000474"/>
    </source>
</evidence>
<dbReference type="AGR" id="Xenbase:XB-GENE-17345149"/>
<dbReference type="Bgee" id="108700822">
    <property type="expression patterns" value="Expressed in intestine and 8 other cell types or tissues"/>
</dbReference>
<dbReference type="Proteomes" id="UP000186698">
    <property type="component" value="Chromosome 9_10L"/>
</dbReference>
<dbReference type="PANTHER" id="PTHR15046:SF2">
    <property type="entry name" value="BETA-1,4 N-ACETYLGALACTOSAMINYLTRANSFERASE 2"/>
    <property type="match status" value="1"/>
</dbReference>
<keyword evidence="8" id="KW-1133">Transmembrane helix</keyword>
<keyword evidence="4 12" id="KW-0328">Glycosyltransferase</keyword>
<reference evidence="15" key="1">
    <citation type="submission" date="2025-08" db="UniProtKB">
        <authorList>
            <consortium name="RefSeq"/>
        </authorList>
    </citation>
    <scope>IDENTIFICATION</scope>
    <source>
        <strain evidence="15">J_2021</strain>
        <tissue evidence="15">Erythrocytes</tissue>
    </source>
</reference>
<evidence type="ECO:0000256" key="4">
    <source>
        <dbReference type="ARBA" id="ARBA00022676"/>
    </source>
</evidence>
<evidence type="ECO:0000313" key="14">
    <source>
        <dbReference type="Proteomes" id="UP000186698"/>
    </source>
</evidence>
<dbReference type="KEGG" id="xla:108700822"/>
<keyword evidence="10 12" id="KW-0472">Membrane</keyword>
<evidence type="ECO:0000259" key="13">
    <source>
        <dbReference type="Pfam" id="PF00535"/>
    </source>
</evidence>
<dbReference type="OMA" id="GDCIHRR"/>
<dbReference type="Xenbase" id="XB-GENE-17345149">
    <property type="gene designation" value="b4galnt2.L"/>
</dbReference>
<accession>A0A1L8ES49</accession>
<evidence type="ECO:0000256" key="8">
    <source>
        <dbReference type="ARBA" id="ARBA00022989"/>
    </source>
</evidence>
<dbReference type="GO" id="GO:0019276">
    <property type="term" value="P:UDP-N-acetylgalactosamine metabolic process"/>
    <property type="evidence" value="ECO:0000318"/>
    <property type="project" value="GO_Central"/>
</dbReference>
<dbReference type="PANTHER" id="PTHR15046">
    <property type="entry name" value="GLYCO_TRANS_2-LIKE DOMAIN-CONTAINING PROTEIN"/>
    <property type="match status" value="1"/>
</dbReference>
<keyword evidence="9 12" id="KW-0333">Golgi apparatus</keyword>
<comment type="subunit">
    <text evidence="3">Homodimer; disulfide-linked.</text>
</comment>
<keyword evidence="14" id="KW-1185">Reference proteome</keyword>
<dbReference type="CDD" id="cd00761">
    <property type="entry name" value="Glyco_tranf_GTA_type"/>
    <property type="match status" value="1"/>
</dbReference>
<dbReference type="CTD" id="108700822"/>
<evidence type="ECO:0000256" key="11">
    <source>
        <dbReference type="ARBA" id="ARBA00023157"/>
    </source>
</evidence>
<dbReference type="PaxDb" id="8355-A0A1L8ES49"/>
<dbReference type="Pfam" id="PF00535">
    <property type="entry name" value="Glycos_transf_2"/>
    <property type="match status" value="1"/>
</dbReference>
<comment type="subcellular location">
    <subcellularLocation>
        <location evidence="1">Golgi apparatus membrane</location>
        <topology evidence="1">Single-pass type II membrane protein</topology>
    </subcellularLocation>
</comment>
<dbReference type="RefSeq" id="XP_018090287.1">
    <property type="nucleotide sequence ID" value="XM_018234798.2"/>
</dbReference>
<evidence type="ECO:0000256" key="10">
    <source>
        <dbReference type="ARBA" id="ARBA00023136"/>
    </source>
</evidence>
<gene>
    <name evidence="16" type="primary">b4galnt2.L</name>
    <name evidence="15" type="synonym">LOC108700822</name>
</gene>
<dbReference type="GO" id="GO:0000139">
    <property type="term" value="C:Golgi membrane"/>
    <property type="evidence" value="ECO:0007669"/>
    <property type="project" value="UniProtKB-SubCell"/>
</dbReference>
<dbReference type="SUPFAM" id="SSF53448">
    <property type="entry name" value="Nucleotide-diphospho-sugar transferases"/>
    <property type="match status" value="1"/>
</dbReference>
<dbReference type="Gene3D" id="3.90.550.10">
    <property type="entry name" value="Spore Coat Polysaccharide Biosynthesis Protein SpsA, Chain A"/>
    <property type="match status" value="1"/>
</dbReference>
<evidence type="ECO:0000256" key="1">
    <source>
        <dbReference type="ARBA" id="ARBA00004323"/>
    </source>
</evidence>
<dbReference type="AlphaFoldDB" id="A0A1L8ES49"/>
<evidence type="ECO:0000256" key="5">
    <source>
        <dbReference type="ARBA" id="ARBA00022679"/>
    </source>
</evidence>
<keyword evidence="11" id="KW-1015">Disulfide bond</keyword>
<dbReference type="InterPro" id="IPR011143">
    <property type="entry name" value="GM2_synthase"/>
</dbReference>
<evidence type="ECO:0000256" key="7">
    <source>
        <dbReference type="ARBA" id="ARBA00022968"/>
    </source>
</evidence>
<dbReference type="InterPro" id="IPR029044">
    <property type="entry name" value="Nucleotide-diphossugar_trans"/>
</dbReference>
<evidence type="ECO:0000256" key="6">
    <source>
        <dbReference type="ARBA" id="ARBA00022692"/>
    </source>
</evidence>
<evidence type="ECO:0000313" key="16">
    <source>
        <dbReference type="Xenbase" id="XB-GENE-17345149"/>
    </source>
</evidence>
<evidence type="ECO:0000313" key="15">
    <source>
        <dbReference type="RefSeq" id="XP_018090287.1"/>
    </source>
</evidence>
<keyword evidence="5 12" id="KW-0808">Transferase</keyword>
<proteinExistence type="inferred from homology"/>
<dbReference type="GeneID" id="108700822"/>
<organism evidence="14 15">
    <name type="scientific">Xenopus laevis</name>
    <name type="common">African clawed frog</name>
    <dbReference type="NCBI Taxonomy" id="8355"/>
    <lineage>
        <taxon>Eukaryota</taxon>
        <taxon>Metazoa</taxon>
        <taxon>Chordata</taxon>
        <taxon>Craniata</taxon>
        <taxon>Vertebrata</taxon>
        <taxon>Euteleostomi</taxon>
        <taxon>Amphibia</taxon>
        <taxon>Batrachia</taxon>
        <taxon>Anura</taxon>
        <taxon>Pipoidea</taxon>
        <taxon>Pipidae</taxon>
        <taxon>Xenopodinae</taxon>
        <taxon>Xenopus</taxon>
        <taxon>Xenopus</taxon>
    </lineage>
</organism>
<evidence type="ECO:0000256" key="9">
    <source>
        <dbReference type="ARBA" id="ARBA00023034"/>
    </source>
</evidence>
<feature type="domain" description="Glycosyltransferase 2-like" evidence="13">
    <location>
        <begin position="278"/>
        <end position="378"/>
    </location>
</feature>
<dbReference type="OrthoDB" id="2139606at2759"/>
<sequence length="515" mass="58520">MNMFLLKGKRTCSGFGPRKWLFGILIVFIAGCAFLQHKKKGLIGRATTQHPQEQLPPLYSGEELRSKFSYSDINLYQNSQCVCPTETWGPRRIEVFNLKKYLNPNDAEAMKARRKKEYEHYSKRHHSHGILIAAPNSPLGYPTHGVQVKPLHTILLPGLQVNADLRNYVVTLEASLGTFDTLVNTLDISENVVSGRGEKRFVISTPDQNLLNHILSHITYTSNVYDIDSLDIITFTMDQHEAKIPVSIRQPPMIRLYDPGAEQKIQSLVTITTKTLLRYDKLKALISSIRQYYPEIKIIVADDNNVTEKIEDDNVEQYFMPFGKGWFAGRNLAVSQVTTKYFLWVDDDFLFTKDTKIEKLVDVLESTNLDVVGASVDGNHFSFRLLLQEGGEEGDCLHWRGGSYQEIEGFPKCVLTGGVVNFFLAHTNRVLSVGFDPKLNRVAHTEFFVDALGRLRVGSCSDVVVGHQKKDLSVLGSKDEKARMYNSFRTNTNEQVTMKLTLHYFKNRLSCFTKH</sequence>
<evidence type="ECO:0000256" key="3">
    <source>
        <dbReference type="ARBA" id="ARBA00011748"/>
    </source>
</evidence>
<dbReference type="PIRSF" id="PIRSF000474">
    <property type="entry name" value="GM2_GD2_synthase"/>
    <property type="match status" value="1"/>
</dbReference>
<keyword evidence="6" id="KW-0812">Transmembrane</keyword>
<dbReference type="GO" id="GO:0006047">
    <property type="term" value="P:UDP-N-acetylglucosamine metabolic process"/>
    <property type="evidence" value="ECO:0000318"/>
    <property type="project" value="GO_Central"/>
</dbReference>
<dbReference type="GO" id="GO:1901137">
    <property type="term" value="P:carbohydrate derivative biosynthetic process"/>
    <property type="evidence" value="ECO:0007669"/>
    <property type="project" value="UniProtKB-ARBA"/>
</dbReference>
<dbReference type="InterPro" id="IPR001173">
    <property type="entry name" value="Glyco_trans_2-like"/>
</dbReference>
<keyword evidence="7" id="KW-0735">Signal-anchor</keyword>
<comment type="similarity">
    <text evidence="2 12">Belongs to the glycosyltransferase 2 family.</text>
</comment>
<protein>
    <recommendedName>
        <fullName evidence="12">Beta-1,4 N-acetylgalactosaminyltransferase</fullName>
    </recommendedName>
</protein>
<dbReference type="GO" id="GO:0008376">
    <property type="term" value="F:acetylgalactosaminyltransferase activity"/>
    <property type="evidence" value="ECO:0000318"/>
    <property type="project" value="GO_Central"/>
</dbReference>
<evidence type="ECO:0000256" key="2">
    <source>
        <dbReference type="ARBA" id="ARBA00006739"/>
    </source>
</evidence>